<keyword evidence="2" id="KW-1185">Reference proteome</keyword>
<evidence type="ECO:0008006" key="3">
    <source>
        <dbReference type="Google" id="ProtNLM"/>
    </source>
</evidence>
<organism evidence="1 2">
    <name type="scientific">Aequitasia blattaphilus</name>
    <dbReference type="NCBI Taxonomy" id="2949332"/>
    <lineage>
        <taxon>Bacteria</taxon>
        <taxon>Bacillati</taxon>
        <taxon>Bacillota</taxon>
        <taxon>Clostridia</taxon>
        <taxon>Lachnospirales</taxon>
        <taxon>Lachnospiraceae</taxon>
        <taxon>Aequitasia</taxon>
    </lineage>
</organism>
<accession>A0ABT1E5W8</accession>
<proteinExistence type="predicted"/>
<sequence length="221" mass="25120">MNDIETTLSKIITINQPELLHIKDGEEISYGAHQIWYSSWLQRMSGCGPTAAANLLWYLAETRSLGKNLFKGDGTNRQEMTQLMEAVWRYVTPGWRGVDKASTFAKGVTRYGKDHGVRIKTHVLEISGEYFTRTDPDTVWKFLRKSFEGDCPVAFLNLSNGAVENLDNWHWVTLVGANASLIGEMYDQGRHQQVDIKRWLDTTTGGGAFVSLEMTDRKRRD</sequence>
<name>A0ABT1E5W8_9FIRM</name>
<reference evidence="1 2" key="1">
    <citation type="journal article" date="2022" name="Genome Biol. Evol.">
        <title>Host diet, physiology and behaviors set the stage for Lachnospiraceae cladogenesis.</title>
        <authorList>
            <person name="Vera-Ponce De Leon A."/>
            <person name="Schneider M."/>
            <person name="Jahnes B.C."/>
            <person name="Sadowski V."/>
            <person name="Camuy-Velez L.A."/>
            <person name="Duan J."/>
            <person name="Sabree Z.L."/>
        </authorList>
    </citation>
    <scope>NUCLEOTIDE SEQUENCE [LARGE SCALE GENOMIC DNA]</scope>
    <source>
        <strain evidence="1 2">PAL113</strain>
    </source>
</reference>
<comment type="caution">
    <text evidence="1">The sequence shown here is derived from an EMBL/GenBank/DDBJ whole genome shotgun (WGS) entry which is preliminary data.</text>
</comment>
<dbReference type="Proteomes" id="UP001523566">
    <property type="component" value="Unassembled WGS sequence"/>
</dbReference>
<evidence type="ECO:0000313" key="2">
    <source>
        <dbReference type="Proteomes" id="UP001523566"/>
    </source>
</evidence>
<evidence type="ECO:0000313" key="1">
    <source>
        <dbReference type="EMBL" id="MCP1100974.1"/>
    </source>
</evidence>
<dbReference type="EMBL" id="JAMZFW010000001">
    <property type="protein sequence ID" value="MCP1100974.1"/>
    <property type="molecule type" value="Genomic_DNA"/>
</dbReference>
<protein>
    <recommendedName>
        <fullName evidence="3">Peptidase C39-like domain-containing protein</fullName>
    </recommendedName>
</protein>
<dbReference type="RefSeq" id="WP_262064759.1">
    <property type="nucleotide sequence ID" value="NZ_JAMXOD010000001.1"/>
</dbReference>
<gene>
    <name evidence="1" type="ORF">NK125_00930</name>
</gene>